<feature type="coiled-coil region" evidence="1">
    <location>
        <begin position="497"/>
        <end position="570"/>
    </location>
</feature>
<dbReference type="AlphaFoldDB" id="A0A8X6IMI5"/>
<keyword evidence="1" id="KW-0175">Coiled coil</keyword>
<reference evidence="3" key="1">
    <citation type="submission" date="2020-08" db="EMBL/GenBank/DDBJ databases">
        <title>Multicomponent nature underlies the extraordinary mechanical properties of spider dragline silk.</title>
        <authorList>
            <person name="Kono N."/>
            <person name="Nakamura H."/>
            <person name="Mori M."/>
            <person name="Yoshida Y."/>
            <person name="Ohtoshi R."/>
            <person name="Malay A.D."/>
            <person name="Moran D.A.P."/>
            <person name="Tomita M."/>
            <person name="Numata K."/>
            <person name="Arakawa K."/>
        </authorList>
    </citation>
    <scope>NUCLEOTIDE SEQUENCE</scope>
</reference>
<feature type="compositionally biased region" description="Basic residues" evidence="2">
    <location>
        <begin position="658"/>
        <end position="668"/>
    </location>
</feature>
<dbReference type="OrthoDB" id="6424774at2759"/>
<gene>
    <name evidence="3" type="primary">Cep83</name>
    <name evidence="3" type="ORF">TNIN_454451</name>
</gene>
<evidence type="ECO:0000313" key="3">
    <source>
        <dbReference type="EMBL" id="GFS51337.1"/>
    </source>
</evidence>
<feature type="coiled-coil region" evidence="1">
    <location>
        <begin position="157"/>
        <end position="436"/>
    </location>
</feature>
<name>A0A8X6IMI5_9ARAC</name>
<evidence type="ECO:0000313" key="4">
    <source>
        <dbReference type="Proteomes" id="UP000886998"/>
    </source>
</evidence>
<comment type="caution">
    <text evidence="3">The sequence shown here is derived from an EMBL/GenBank/DDBJ whole genome shotgun (WGS) entry which is preliminary data.</text>
</comment>
<dbReference type="EMBL" id="BMAV01026537">
    <property type="protein sequence ID" value="GFS51337.1"/>
    <property type="molecule type" value="Genomic_DNA"/>
</dbReference>
<accession>A0A8X6IMI5</accession>
<keyword evidence="4" id="KW-1185">Reference proteome</keyword>
<organism evidence="3 4">
    <name type="scientific">Trichonephila inaurata madagascariensis</name>
    <dbReference type="NCBI Taxonomy" id="2747483"/>
    <lineage>
        <taxon>Eukaryota</taxon>
        <taxon>Metazoa</taxon>
        <taxon>Ecdysozoa</taxon>
        <taxon>Arthropoda</taxon>
        <taxon>Chelicerata</taxon>
        <taxon>Arachnida</taxon>
        <taxon>Araneae</taxon>
        <taxon>Araneomorphae</taxon>
        <taxon>Entelegynae</taxon>
        <taxon>Araneoidea</taxon>
        <taxon>Nephilidae</taxon>
        <taxon>Trichonephila</taxon>
        <taxon>Trichonephila inaurata</taxon>
    </lineage>
</organism>
<protein>
    <submittedName>
        <fullName evidence="3">Centrosomal protein</fullName>
    </submittedName>
</protein>
<sequence length="691" mass="81020">MLQGTESREAELEKLLLDERKRCNEHKQYYQTLKEEHAKLRDELTLIYDKLKKATTQNEKLKSTNEANIRKLEAKVKEQQSEIAALTKKLKSYDEKKIQTTVFEEATAHYESKIKELHVEADKIRDQYNNLHYENAILKCKFESREAEYSRTLERINLQHQGEVEQLKSKIEAFEKDKSLPSDNYAIELKFSKREILQLNSKVKALLAECEELRTQNETLTLQMNSLNKTNSKEISNHISNIRLLESEKLKAITQKEILEKELVNSQEHRKILNNELNASRREILSLKNSLEECEHKCHMMLTNAQVEMEQLKASKESELEQLLDEISRLRTELQNLNSSLVKERQSMIAKEQDLQGNLSVLRQQFWQQSRDMNQEKDKLERKMKEILTEKDDLISHLKQEILSQKQKLSICSTSKAELEKEILTLRGQLGETAKQTEGLQTEVLPNQNLNYEKEIRDLKERINLISSGNFGDQMSNIHALNAKSETRSDHEIMQLKLNWEQQKLQFQQRLEELESQLRETRSSSISEKRELEFKVKQYTKQINKLRDRLKLQKVHNEELENQREILEKNIPPEIHFQVKNQLSDLQKRLEKYHNLIAAGPNSSSKNISLMPSDKLLTDIKNIHFQTSSQLTPYEQSHLLQRSKEQSIKKDFHARSLQSRRKSSKTKLKAQISEVTSPIISSSSDSDLENL</sequence>
<evidence type="ECO:0000256" key="2">
    <source>
        <dbReference type="SAM" id="MobiDB-lite"/>
    </source>
</evidence>
<evidence type="ECO:0000256" key="1">
    <source>
        <dbReference type="SAM" id="Coils"/>
    </source>
</evidence>
<feature type="coiled-coil region" evidence="1">
    <location>
        <begin position="23"/>
        <end position="96"/>
    </location>
</feature>
<feature type="region of interest" description="Disordered" evidence="2">
    <location>
        <begin position="636"/>
        <end position="673"/>
    </location>
</feature>
<feature type="compositionally biased region" description="Basic and acidic residues" evidence="2">
    <location>
        <begin position="642"/>
        <end position="654"/>
    </location>
</feature>
<proteinExistence type="predicted"/>
<dbReference type="Proteomes" id="UP000886998">
    <property type="component" value="Unassembled WGS sequence"/>
</dbReference>